<keyword evidence="4 5" id="KW-0472">Membrane</keyword>
<reference evidence="6 7" key="1">
    <citation type="submission" date="2017-07" db="EMBL/GenBank/DDBJ databases">
        <title>Recovery of genomes from metagenomes via a dereplication, aggregation, and scoring strategy.</title>
        <authorList>
            <person name="Sieber C.M."/>
            <person name="Probst A.J."/>
            <person name="Sharrar A."/>
            <person name="Thomas B.C."/>
            <person name="Hess M."/>
            <person name="Tringe S.G."/>
            <person name="Banfield J.F."/>
        </authorList>
    </citation>
    <scope>NUCLEOTIDE SEQUENCE [LARGE SCALE GENOMIC DNA]</scope>
    <source>
        <strain evidence="6">JGI_Cruoil_03_44_89</strain>
    </source>
</reference>
<evidence type="ECO:0000313" key="7">
    <source>
        <dbReference type="Proteomes" id="UP000215215"/>
    </source>
</evidence>
<proteinExistence type="predicted"/>
<dbReference type="Proteomes" id="UP000215215">
    <property type="component" value="Unassembled WGS sequence"/>
</dbReference>
<evidence type="ECO:0000313" key="6">
    <source>
        <dbReference type="EMBL" id="OYD17519.1"/>
    </source>
</evidence>
<dbReference type="GO" id="GO:0012505">
    <property type="term" value="C:endomembrane system"/>
    <property type="evidence" value="ECO:0007669"/>
    <property type="project" value="UniProtKB-SubCell"/>
</dbReference>
<comment type="subcellular location">
    <subcellularLocation>
        <location evidence="1">Endomembrane system</location>
        <topology evidence="1">Multi-pass membrane protein</topology>
    </subcellularLocation>
</comment>
<protein>
    <submittedName>
        <fullName evidence="6">Uncharacterized protein</fullName>
    </submittedName>
</protein>
<accession>A0A235BZD4</accession>
<dbReference type="Gene3D" id="1.20.120.1630">
    <property type="match status" value="1"/>
</dbReference>
<dbReference type="EMBL" id="NOZQ01000009">
    <property type="protein sequence ID" value="OYD17519.1"/>
    <property type="molecule type" value="Genomic_DNA"/>
</dbReference>
<sequence length="184" mass="21678">MYRYMLCIGICVFIWIINIRWIIHAVKEHITSEVYIHTGLSIFFTLLMLGIFKLWTQFDILWLQIIGLILYVPSAILVFGSMFGLKHKGKPDTSDPTATTTLVDTGVYRIVRQPMTLGMAIWSIALILVFQSILSVILGILSFFCFWMSARKEVEYNTRKFGDEYREYMKRVPMWNVFKRIRMR</sequence>
<dbReference type="GO" id="GO:0016740">
    <property type="term" value="F:transferase activity"/>
    <property type="evidence" value="ECO:0007669"/>
    <property type="project" value="UniProtKB-ARBA"/>
</dbReference>
<evidence type="ECO:0000256" key="3">
    <source>
        <dbReference type="ARBA" id="ARBA00022989"/>
    </source>
</evidence>
<organism evidence="6 7">
    <name type="scientific">candidate division WOR-3 bacterium JGI_Cruoil_03_44_89</name>
    <dbReference type="NCBI Taxonomy" id="1973748"/>
    <lineage>
        <taxon>Bacteria</taxon>
        <taxon>Bacteria division WOR-3</taxon>
    </lineage>
</organism>
<feature type="transmembrane region" description="Helical" evidence="5">
    <location>
        <begin position="62"/>
        <end position="85"/>
    </location>
</feature>
<keyword evidence="3 5" id="KW-1133">Transmembrane helix</keyword>
<name>A0A235BZD4_UNCW3</name>
<keyword evidence="2 5" id="KW-0812">Transmembrane</keyword>
<dbReference type="PANTHER" id="PTHR12714:SF9">
    <property type="entry name" value="PROTEIN-S-ISOPRENYLCYSTEINE O-METHYLTRANSFERASE"/>
    <property type="match status" value="1"/>
</dbReference>
<dbReference type="InterPro" id="IPR007318">
    <property type="entry name" value="Phopholipid_MeTrfase"/>
</dbReference>
<feature type="transmembrane region" description="Helical" evidence="5">
    <location>
        <begin position="35"/>
        <end position="55"/>
    </location>
</feature>
<evidence type="ECO:0000256" key="4">
    <source>
        <dbReference type="ARBA" id="ARBA00023136"/>
    </source>
</evidence>
<dbReference type="AlphaFoldDB" id="A0A235BZD4"/>
<dbReference type="Pfam" id="PF04191">
    <property type="entry name" value="PEMT"/>
    <property type="match status" value="1"/>
</dbReference>
<comment type="caution">
    <text evidence="6">The sequence shown here is derived from an EMBL/GenBank/DDBJ whole genome shotgun (WGS) entry which is preliminary data.</text>
</comment>
<dbReference type="PANTHER" id="PTHR12714">
    <property type="entry name" value="PROTEIN-S ISOPRENYLCYSTEINE O-METHYLTRANSFERASE"/>
    <property type="match status" value="1"/>
</dbReference>
<gene>
    <name evidence="6" type="ORF">CH333_00655</name>
</gene>
<evidence type="ECO:0000256" key="2">
    <source>
        <dbReference type="ARBA" id="ARBA00022692"/>
    </source>
</evidence>
<evidence type="ECO:0000256" key="1">
    <source>
        <dbReference type="ARBA" id="ARBA00004127"/>
    </source>
</evidence>
<feature type="transmembrane region" description="Helical" evidence="5">
    <location>
        <begin position="121"/>
        <end position="150"/>
    </location>
</feature>
<evidence type="ECO:0000256" key="5">
    <source>
        <dbReference type="SAM" id="Phobius"/>
    </source>
</evidence>